<sequence>MFHITQRSGSLTKSPDHHKITWGDGVKAVWVAPTPHFIFGKLACWVAAANVECVRLPGYWIDQDPSLPAGTPWRPGDKVAYRLHGGAYIQLSAHPRDPSANIAKGILKHSPSITRTFGVEYRLSTTDPYEETNPFPTALVDALAGYLYLLAIGFHPEDIVLVGDSAGANLALALVRYLLEHRAAHPSLPEPPTSMLLLSPWADLGTSHWGPHSSIRTHYSTDYLGGRAPRRMNYSKAAFLGPFGFAVAERCPYISPASLHPGVNARFTGGWPRTLICGGGQEPLLDSILSLRWKMERDMGVGGPTGVEYFQAPDALHDWLLFPWHQPEVDQTLVRISKWLVEY</sequence>
<keyword evidence="4" id="KW-1185">Reference proteome</keyword>
<keyword evidence="1 3" id="KW-0378">Hydrolase</keyword>
<dbReference type="PANTHER" id="PTHR48081">
    <property type="entry name" value="AB HYDROLASE SUPERFAMILY PROTEIN C4A8.06C"/>
    <property type="match status" value="1"/>
</dbReference>
<evidence type="ECO:0000259" key="2">
    <source>
        <dbReference type="Pfam" id="PF07859"/>
    </source>
</evidence>
<dbReference type="InterPro" id="IPR050300">
    <property type="entry name" value="GDXG_lipolytic_enzyme"/>
</dbReference>
<protein>
    <submittedName>
        <fullName evidence="3">Alpha beta-hydrolase</fullName>
    </submittedName>
</protein>
<dbReference type="SUPFAM" id="SSF53474">
    <property type="entry name" value="alpha/beta-Hydrolases"/>
    <property type="match status" value="1"/>
</dbReference>
<dbReference type="KEGG" id="cput:CONPUDRAFT_78585"/>
<evidence type="ECO:0000313" key="3">
    <source>
        <dbReference type="EMBL" id="EIW86047.1"/>
    </source>
</evidence>
<gene>
    <name evidence="3" type="ORF">CONPUDRAFT_78585</name>
</gene>
<dbReference type="PANTHER" id="PTHR48081:SF26">
    <property type="entry name" value="ALPHA_BETA HYDROLASE FOLD-3 DOMAIN-CONTAINING PROTEIN"/>
    <property type="match status" value="1"/>
</dbReference>
<dbReference type="EMBL" id="JH711573">
    <property type="protein sequence ID" value="EIW86047.1"/>
    <property type="molecule type" value="Genomic_DNA"/>
</dbReference>
<reference evidence="4" key="1">
    <citation type="journal article" date="2012" name="Science">
        <title>The Paleozoic origin of enzymatic lignin decomposition reconstructed from 31 fungal genomes.</title>
        <authorList>
            <person name="Floudas D."/>
            <person name="Binder M."/>
            <person name="Riley R."/>
            <person name="Barry K."/>
            <person name="Blanchette R.A."/>
            <person name="Henrissat B."/>
            <person name="Martinez A.T."/>
            <person name="Otillar R."/>
            <person name="Spatafora J.W."/>
            <person name="Yadav J.S."/>
            <person name="Aerts A."/>
            <person name="Benoit I."/>
            <person name="Boyd A."/>
            <person name="Carlson A."/>
            <person name="Copeland A."/>
            <person name="Coutinho P.M."/>
            <person name="de Vries R.P."/>
            <person name="Ferreira P."/>
            <person name="Findley K."/>
            <person name="Foster B."/>
            <person name="Gaskell J."/>
            <person name="Glotzer D."/>
            <person name="Gorecki P."/>
            <person name="Heitman J."/>
            <person name="Hesse C."/>
            <person name="Hori C."/>
            <person name="Igarashi K."/>
            <person name="Jurgens J.A."/>
            <person name="Kallen N."/>
            <person name="Kersten P."/>
            <person name="Kohler A."/>
            <person name="Kuees U."/>
            <person name="Kumar T.K.A."/>
            <person name="Kuo A."/>
            <person name="LaButti K."/>
            <person name="Larrondo L.F."/>
            <person name="Lindquist E."/>
            <person name="Ling A."/>
            <person name="Lombard V."/>
            <person name="Lucas S."/>
            <person name="Lundell T."/>
            <person name="Martin R."/>
            <person name="McLaughlin D.J."/>
            <person name="Morgenstern I."/>
            <person name="Morin E."/>
            <person name="Murat C."/>
            <person name="Nagy L.G."/>
            <person name="Nolan M."/>
            <person name="Ohm R.A."/>
            <person name="Patyshakuliyeva A."/>
            <person name="Rokas A."/>
            <person name="Ruiz-Duenas F.J."/>
            <person name="Sabat G."/>
            <person name="Salamov A."/>
            <person name="Samejima M."/>
            <person name="Schmutz J."/>
            <person name="Slot J.C."/>
            <person name="St John F."/>
            <person name="Stenlid J."/>
            <person name="Sun H."/>
            <person name="Sun S."/>
            <person name="Syed K."/>
            <person name="Tsang A."/>
            <person name="Wiebenga A."/>
            <person name="Young D."/>
            <person name="Pisabarro A."/>
            <person name="Eastwood D.C."/>
            <person name="Martin F."/>
            <person name="Cullen D."/>
            <person name="Grigoriev I.V."/>
            <person name="Hibbett D.S."/>
        </authorList>
    </citation>
    <scope>NUCLEOTIDE SEQUENCE [LARGE SCALE GENOMIC DNA]</scope>
    <source>
        <strain evidence="4">RWD-64-598 SS2</strain>
    </source>
</reference>
<dbReference type="GO" id="GO:0016787">
    <property type="term" value="F:hydrolase activity"/>
    <property type="evidence" value="ECO:0007669"/>
    <property type="project" value="UniProtKB-KW"/>
</dbReference>
<dbReference type="GeneID" id="19209793"/>
<dbReference type="InterPro" id="IPR029058">
    <property type="entry name" value="AB_hydrolase_fold"/>
</dbReference>
<dbReference type="RefSeq" id="XP_007762737.1">
    <property type="nucleotide sequence ID" value="XM_007764547.1"/>
</dbReference>
<dbReference type="OMA" id="WPALAIQ"/>
<organism evidence="3 4">
    <name type="scientific">Coniophora puteana (strain RWD-64-598)</name>
    <name type="common">Brown rot fungus</name>
    <dbReference type="NCBI Taxonomy" id="741705"/>
    <lineage>
        <taxon>Eukaryota</taxon>
        <taxon>Fungi</taxon>
        <taxon>Dikarya</taxon>
        <taxon>Basidiomycota</taxon>
        <taxon>Agaricomycotina</taxon>
        <taxon>Agaricomycetes</taxon>
        <taxon>Agaricomycetidae</taxon>
        <taxon>Boletales</taxon>
        <taxon>Coniophorineae</taxon>
        <taxon>Coniophoraceae</taxon>
        <taxon>Coniophora</taxon>
    </lineage>
</organism>
<dbReference type="Pfam" id="PF07859">
    <property type="entry name" value="Abhydrolase_3"/>
    <property type="match status" value="1"/>
</dbReference>
<dbReference type="AlphaFoldDB" id="A0A5M3N463"/>
<proteinExistence type="predicted"/>
<evidence type="ECO:0000256" key="1">
    <source>
        <dbReference type="ARBA" id="ARBA00022801"/>
    </source>
</evidence>
<dbReference type="Proteomes" id="UP000053558">
    <property type="component" value="Unassembled WGS sequence"/>
</dbReference>
<dbReference type="InterPro" id="IPR013094">
    <property type="entry name" value="AB_hydrolase_3"/>
</dbReference>
<dbReference type="Gene3D" id="3.40.50.1820">
    <property type="entry name" value="alpha/beta hydrolase"/>
    <property type="match status" value="1"/>
</dbReference>
<accession>A0A5M3N463</accession>
<evidence type="ECO:0000313" key="4">
    <source>
        <dbReference type="Proteomes" id="UP000053558"/>
    </source>
</evidence>
<comment type="caution">
    <text evidence="3">The sequence shown here is derived from an EMBL/GenBank/DDBJ whole genome shotgun (WGS) entry which is preliminary data.</text>
</comment>
<dbReference type="OrthoDB" id="2152029at2759"/>
<feature type="domain" description="Alpha/beta hydrolase fold-3" evidence="2">
    <location>
        <begin position="83"/>
        <end position="319"/>
    </location>
</feature>
<name>A0A5M3N463_CONPW</name>